<organism evidence="1 2">
    <name type="scientific">Laccaria amethystina LaAM-08-1</name>
    <dbReference type="NCBI Taxonomy" id="1095629"/>
    <lineage>
        <taxon>Eukaryota</taxon>
        <taxon>Fungi</taxon>
        <taxon>Dikarya</taxon>
        <taxon>Basidiomycota</taxon>
        <taxon>Agaricomycotina</taxon>
        <taxon>Agaricomycetes</taxon>
        <taxon>Agaricomycetidae</taxon>
        <taxon>Agaricales</taxon>
        <taxon>Agaricineae</taxon>
        <taxon>Hydnangiaceae</taxon>
        <taxon>Laccaria</taxon>
    </lineage>
</organism>
<dbReference type="Proteomes" id="UP000054477">
    <property type="component" value="Unassembled WGS sequence"/>
</dbReference>
<keyword evidence="2" id="KW-1185">Reference proteome</keyword>
<name>A0A0C9Y8I3_9AGAR</name>
<accession>A0A0C9Y8I3</accession>
<evidence type="ECO:0000313" key="2">
    <source>
        <dbReference type="Proteomes" id="UP000054477"/>
    </source>
</evidence>
<evidence type="ECO:0000313" key="1">
    <source>
        <dbReference type="EMBL" id="KIK10349.1"/>
    </source>
</evidence>
<dbReference type="EMBL" id="KN838536">
    <property type="protein sequence ID" value="KIK10349.1"/>
    <property type="molecule type" value="Genomic_DNA"/>
</dbReference>
<reference evidence="1 2" key="1">
    <citation type="submission" date="2014-04" db="EMBL/GenBank/DDBJ databases">
        <authorList>
            <consortium name="DOE Joint Genome Institute"/>
            <person name="Kuo A."/>
            <person name="Kohler A."/>
            <person name="Nagy L.G."/>
            <person name="Floudas D."/>
            <person name="Copeland A."/>
            <person name="Barry K.W."/>
            <person name="Cichocki N."/>
            <person name="Veneault-Fourrey C."/>
            <person name="LaButti K."/>
            <person name="Lindquist E.A."/>
            <person name="Lipzen A."/>
            <person name="Lundell T."/>
            <person name="Morin E."/>
            <person name="Murat C."/>
            <person name="Sun H."/>
            <person name="Tunlid A."/>
            <person name="Henrissat B."/>
            <person name="Grigoriev I.V."/>
            <person name="Hibbett D.S."/>
            <person name="Martin F."/>
            <person name="Nordberg H.P."/>
            <person name="Cantor M.N."/>
            <person name="Hua S.X."/>
        </authorList>
    </citation>
    <scope>NUCLEOTIDE SEQUENCE [LARGE SCALE GENOMIC DNA]</scope>
    <source>
        <strain evidence="1 2">LaAM-08-1</strain>
    </source>
</reference>
<reference evidence="2" key="2">
    <citation type="submission" date="2015-01" db="EMBL/GenBank/DDBJ databases">
        <title>Evolutionary Origins and Diversification of the Mycorrhizal Mutualists.</title>
        <authorList>
            <consortium name="DOE Joint Genome Institute"/>
            <consortium name="Mycorrhizal Genomics Consortium"/>
            <person name="Kohler A."/>
            <person name="Kuo A."/>
            <person name="Nagy L.G."/>
            <person name="Floudas D."/>
            <person name="Copeland A."/>
            <person name="Barry K.W."/>
            <person name="Cichocki N."/>
            <person name="Veneault-Fourrey C."/>
            <person name="LaButti K."/>
            <person name="Lindquist E.A."/>
            <person name="Lipzen A."/>
            <person name="Lundell T."/>
            <person name="Morin E."/>
            <person name="Murat C."/>
            <person name="Riley R."/>
            <person name="Ohm R."/>
            <person name="Sun H."/>
            <person name="Tunlid A."/>
            <person name="Henrissat B."/>
            <person name="Grigoriev I.V."/>
            <person name="Hibbett D.S."/>
            <person name="Martin F."/>
        </authorList>
    </citation>
    <scope>NUCLEOTIDE SEQUENCE [LARGE SCALE GENOMIC DNA]</scope>
    <source>
        <strain evidence="2">LaAM-08-1</strain>
    </source>
</reference>
<dbReference type="AlphaFoldDB" id="A0A0C9Y8I3"/>
<sequence length="87" mass="9490">MERTELTSVTNFALTICIGEKYDSIGSLAYEPTCNLLASLLTRGYRLLRTAPRRCGAGSGHSWLLNLNGLQFSQRKTISLGATSPIL</sequence>
<gene>
    <name evidence="1" type="ORF">K443DRAFT_147111</name>
</gene>
<proteinExistence type="predicted"/>
<protein>
    <submittedName>
        <fullName evidence="1">Uncharacterized protein</fullName>
    </submittedName>
</protein>
<dbReference type="HOGENOM" id="CLU_2483671_0_0_1"/>